<feature type="transmembrane region" description="Helical" evidence="2">
    <location>
        <begin position="65"/>
        <end position="87"/>
    </location>
</feature>
<feature type="compositionally biased region" description="Pro residues" evidence="1">
    <location>
        <begin position="29"/>
        <end position="38"/>
    </location>
</feature>
<dbReference type="EMBL" id="KN819336">
    <property type="protein sequence ID" value="KIJ15565.1"/>
    <property type="molecule type" value="Genomic_DNA"/>
</dbReference>
<name>A0A0C9TIN8_PAXIN</name>
<protein>
    <submittedName>
        <fullName evidence="3">Uncharacterized protein</fullName>
    </submittedName>
</protein>
<feature type="region of interest" description="Disordered" evidence="1">
    <location>
        <begin position="1"/>
        <end position="38"/>
    </location>
</feature>
<keyword evidence="4" id="KW-1185">Reference proteome</keyword>
<gene>
    <name evidence="3" type="ORF">PAXINDRAFT_169029</name>
</gene>
<evidence type="ECO:0000313" key="3">
    <source>
        <dbReference type="EMBL" id="KIJ15565.1"/>
    </source>
</evidence>
<sequence length="483" mass="52605">MIIITEPEGVDSKNTPNHHAPTQPLLQDPQPPPPYVPSPSYPQIHHPSVYPEEVTVRRESAVRRFWSALGVALLTWFVVSVVTHRIVRIAHHTGNQWSRWGKPPPRPELWDGIAHKCINANNWTTYYDSPKWISGYPLGAKASFSLPLGSNAFYLLSRGSYQHGQLVVEQSHSPELGGTVLVEVKVSYHDSKALAVASVCKLARGVDEYGIGLFTPNHTGLLDENDQLNFEVKFTIPASSTGTLLQIKQFESILPNFSQEIAALGDLVHFGRIGLASTNYPITVQSIRTTEGSFVTANSAIKGSFQADRSLKLVTSNAPIHGFVKLLDLGHNHHNQTTALNISTTNGAIKADIALETPSGIGGAFEVNARTSNAPLQMNYSSSPAKPSFQCTARTTNSPAHMVLHKEFDGDFEVESTLFTPSVELQSGKGPSDGGRFRVMVQDEHENRVFGSAHWVDMSFQDSAGGSSRVSIGTTNSPAQLVL</sequence>
<keyword evidence="2" id="KW-0812">Transmembrane</keyword>
<reference evidence="3 4" key="1">
    <citation type="submission" date="2014-06" db="EMBL/GenBank/DDBJ databases">
        <authorList>
            <consortium name="DOE Joint Genome Institute"/>
            <person name="Kuo A."/>
            <person name="Kohler A."/>
            <person name="Nagy L.G."/>
            <person name="Floudas D."/>
            <person name="Copeland A."/>
            <person name="Barry K.W."/>
            <person name="Cichocki N."/>
            <person name="Veneault-Fourrey C."/>
            <person name="LaButti K."/>
            <person name="Lindquist E.A."/>
            <person name="Lipzen A."/>
            <person name="Lundell T."/>
            <person name="Morin E."/>
            <person name="Murat C."/>
            <person name="Sun H."/>
            <person name="Tunlid A."/>
            <person name="Henrissat B."/>
            <person name="Grigoriev I.V."/>
            <person name="Hibbett D.S."/>
            <person name="Martin F."/>
            <person name="Nordberg H.P."/>
            <person name="Cantor M.N."/>
            <person name="Hua S.X."/>
        </authorList>
    </citation>
    <scope>NUCLEOTIDE SEQUENCE [LARGE SCALE GENOMIC DNA]</scope>
    <source>
        <strain evidence="3 4">ATCC 200175</strain>
    </source>
</reference>
<keyword evidence="2" id="KW-0472">Membrane</keyword>
<evidence type="ECO:0000256" key="2">
    <source>
        <dbReference type="SAM" id="Phobius"/>
    </source>
</evidence>
<feature type="region of interest" description="Disordered" evidence="1">
    <location>
        <begin position="463"/>
        <end position="483"/>
    </location>
</feature>
<keyword evidence="2" id="KW-1133">Transmembrane helix</keyword>
<dbReference type="Proteomes" id="UP000053647">
    <property type="component" value="Unassembled WGS sequence"/>
</dbReference>
<accession>A0A0C9TIN8</accession>
<evidence type="ECO:0000313" key="4">
    <source>
        <dbReference type="Proteomes" id="UP000053647"/>
    </source>
</evidence>
<dbReference type="HOGENOM" id="CLU_037980_1_0_1"/>
<proteinExistence type="predicted"/>
<dbReference type="AlphaFoldDB" id="A0A0C9TIN8"/>
<reference evidence="4" key="2">
    <citation type="submission" date="2015-01" db="EMBL/GenBank/DDBJ databases">
        <title>Evolutionary Origins and Diversification of the Mycorrhizal Mutualists.</title>
        <authorList>
            <consortium name="DOE Joint Genome Institute"/>
            <consortium name="Mycorrhizal Genomics Consortium"/>
            <person name="Kohler A."/>
            <person name="Kuo A."/>
            <person name="Nagy L.G."/>
            <person name="Floudas D."/>
            <person name="Copeland A."/>
            <person name="Barry K.W."/>
            <person name="Cichocki N."/>
            <person name="Veneault-Fourrey C."/>
            <person name="LaButti K."/>
            <person name="Lindquist E.A."/>
            <person name="Lipzen A."/>
            <person name="Lundell T."/>
            <person name="Morin E."/>
            <person name="Murat C."/>
            <person name="Riley R."/>
            <person name="Ohm R."/>
            <person name="Sun H."/>
            <person name="Tunlid A."/>
            <person name="Henrissat B."/>
            <person name="Grigoriev I.V."/>
            <person name="Hibbett D.S."/>
            <person name="Martin F."/>
        </authorList>
    </citation>
    <scope>NUCLEOTIDE SEQUENCE [LARGE SCALE GENOMIC DNA]</scope>
    <source>
        <strain evidence="4">ATCC 200175</strain>
    </source>
</reference>
<evidence type="ECO:0000256" key="1">
    <source>
        <dbReference type="SAM" id="MobiDB-lite"/>
    </source>
</evidence>
<dbReference type="OrthoDB" id="5570013at2759"/>
<organism evidence="3 4">
    <name type="scientific">Paxillus involutus ATCC 200175</name>
    <dbReference type="NCBI Taxonomy" id="664439"/>
    <lineage>
        <taxon>Eukaryota</taxon>
        <taxon>Fungi</taxon>
        <taxon>Dikarya</taxon>
        <taxon>Basidiomycota</taxon>
        <taxon>Agaricomycotina</taxon>
        <taxon>Agaricomycetes</taxon>
        <taxon>Agaricomycetidae</taxon>
        <taxon>Boletales</taxon>
        <taxon>Paxilineae</taxon>
        <taxon>Paxillaceae</taxon>
        <taxon>Paxillus</taxon>
    </lineage>
</organism>